<dbReference type="Gene3D" id="3.80.10.10">
    <property type="entry name" value="Ribonuclease Inhibitor"/>
    <property type="match status" value="1"/>
</dbReference>
<protein>
    <recommendedName>
        <fullName evidence="3">F-box domain-containing protein</fullName>
    </recommendedName>
</protein>
<dbReference type="OrthoDB" id="2324348at2759"/>
<comment type="caution">
    <text evidence="1">The sequence shown here is derived from an EMBL/GenBank/DDBJ whole genome shotgun (WGS) entry which is preliminary data.</text>
</comment>
<dbReference type="SUPFAM" id="SSF52047">
    <property type="entry name" value="RNI-like"/>
    <property type="match status" value="1"/>
</dbReference>
<dbReference type="Proteomes" id="UP000265703">
    <property type="component" value="Unassembled WGS sequence"/>
</dbReference>
<evidence type="ECO:0000313" key="2">
    <source>
        <dbReference type="Proteomes" id="UP000265703"/>
    </source>
</evidence>
<dbReference type="EMBL" id="QKYT01000359">
    <property type="protein sequence ID" value="RIA86514.1"/>
    <property type="molecule type" value="Genomic_DNA"/>
</dbReference>
<accession>A0A397SUV1</accession>
<evidence type="ECO:0008006" key="3">
    <source>
        <dbReference type="Google" id="ProtNLM"/>
    </source>
</evidence>
<gene>
    <name evidence="1" type="ORF">C1645_740801</name>
</gene>
<organism evidence="1 2">
    <name type="scientific">Glomus cerebriforme</name>
    <dbReference type="NCBI Taxonomy" id="658196"/>
    <lineage>
        <taxon>Eukaryota</taxon>
        <taxon>Fungi</taxon>
        <taxon>Fungi incertae sedis</taxon>
        <taxon>Mucoromycota</taxon>
        <taxon>Glomeromycotina</taxon>
        <taxon>Glomeromycetes</taxon>
        <taxon>Glomerales</taxon>
        <taxon>Glomeraceae</taxon>
        <taxon>Glomus</taxon>
    </lineage>
</organism>
<sequence length="367" mass="43388">MIRTLIKDRISFDKYNKLEQEIYKLFVNNCKDIKDFLWKTTQSLSQYSGASTCFSRLSSLGIDLEFVNSTALFGMAQICQNIEDLKIWFYNGNISGLIMFLDNQKNLRSLYLYFKGSEKQCIELSEVIEKKADTLKELSIKPNITLISPKFLPSLINLQYLELYNKIELEEEIVEMEEWENYLSISTFPNLQYIKTLFLPICSDYKLIEKSHENILEIKIYRRYEDQDSIYTEKLIKAIANHCPKIERLTINAELKNLNGIKEILLNCSRLKRIDLSAYNEKRLNCDELLEVLVNFSSNTLYIFSFIDNWNFSVNSLKSFFENWKDKHPIIFIESFDEGDWFLEHKMIVKKYIDEGVIKKTNCLLMM</sequence>
<evidence type="ECO:0000313" key="1">
    <source>
        <dbReference type="EMBL" id="RIA86514.1"/>
    </source>
</evidence>
<dbReference type="AlphaFoldDB" id="A0A397SUV1"/>
<reference evidence="1 2" key="1">
    <citation type="submission" date="2018-06" db="EMBL/GenBank/DDBJ databases">
        <title>Comparative genomics reveals the genomic features of Rhizophagus irregularis, R. cerebriforme, R. diaphanum and Gigaspora rosea, and their symbiotic lifestyle signature.</title>
        <authorList>
            <person name="Morin E."/>
            <person name="San Clemente H."/>
            <person name="Chen E.C.H."/>
            <person name="De La Providencia I."/>
            <person name="Hainaut M."/>
            <person name="Kuo A."/>
            <person name="Kohler A."/>
            <person name="Murat C."/>
            <person name="Tang N."/>
            <person name="Roy S."/>
            <person name="Loubradou J."/>
            <person name="Henrissat B."/>
            <person name="Grigoriev I.V."/>
            <person name="Corradi N."/>
            <person name="Roux C."/>
            <person name="Martin F.M."/>
        </authorList>
    </citation>
    <scope>NUCLEOTIDE SEQUENCE [LARGE SCALE GENOMIC DNA]</scope>
    <source>
        <strain evidence="1 2">DAOM 227022</strain>
    </source>
</reference>
<name>A0A397SUV1_9GLOM</name>
<keyword evidence="2" id="KW-1185">Reference proteome</keyword>
<proteinExistence type="predicted"/>
<dbReference type="InterPro" id="IPR032675">
    <property type="entry name" value="LRR_dom_sf"/>
</dbReference>